<protein>
    <submittedName>
        <fullName evidence="4">Phosphatase 2C 66 isoform 1</fullName>
    </submittedName>
</protein>
<evidence type="ECO:0000313" key="5">
    <source>
        <dbReference type="Proteomes" id="UP000283530"/>
    </source>
</evidence>
<organism evidence="4 5">
    <name type="scientific">Cinnamomum micranthum f. kanehirae</name>
    <dbReference type="NCBI Taxonomy" id="337451"/>
    <lineage>
        <taxon>Eukaryota</taxon>
        <taxon>Viridiplantae</taxon>
        <taxon>Streptophyta</taxon>
        <taxon>Embryophyta</taxon>
        <taxon>Tracheophyta</taxon>
        <taxon>Spermatophyta</taxon>
        <taxon>Magnoliopsida</taxon>
        <taxon>Magnoliidae</taxon>
        <taxon>Laurales</taxon>
        <taxon>Lauraceae</taxon>
        <taxon>Cinnamomum</taxon>
    </lineage>
</organism>
<dbReference type="EMBL" id="QPKB01000004">
    <property type="protein sequence ID" value="RWR82388.1"/>
    <property type="molecule type" value="Genomic_DNA"/>
</dbReference>
<dbReference type="Proteomes" id="UP000283530">
    <property type="component" value="Unassembled WGS sequence"/>
</dbReference>
<dbReference type="OrthoDB" id="2018987at2759"/>
<feature type="domain" description="DUF3475" evidence="3">
    <location>
        <begin position="26"/>
        <end position="82"/>
    </location>
</feature>
<evidence type="ECO:0000259" key="3">
    <source>
        <dbReference type="Pfam" id="PF11961"/>
    </source>
</evidence>
<dbReference type="InterPro" id="IPR021864">
    <property type="entry name" value="DUF3475"/>
</dbReference>
<evidence type="ECO:0000259" key="2">
    <source>
        <dbReference type="Pfam" id="PF05003"/>
    </source>
</evidence>
<dbReference type="AlphaFoldDB" id="A0A3S3N7T8"/>
<comment type="caution">
    <text evidence="4">The sequence shown here is derived from an EMBL/GenBank/DDBJ whole genome shotgun (WGS) entry which is preliminary data.</text>
</comment>
<gene>
    <name evidence="4" type="ORF">CKAN_01110400</name>
</gene>
<name>A0A3S3N7T8_9MAGN</name>
<feature type="domain" description="DUF668" evidence="2">
    <location>
        <begin position="411"/>
        <end position="502"/>
    </location>
</feature>
<dbReference type="InterPro" id="IPR007700">
    <property type="entry name" value="DUF668"/>
</dbReference>
<sequence length="577" mass="63921">MVSESWFSRVWRTKKSSSEEKAAIGVLAFEVASLMSRVVGLWQSLGDDQITRLRDEILNLEGVRKLVSDDDDDLLRLALAEILDNLGFLARSVARLGKRCSDSVLRGLDAVFEDLAKNAYASADAYRWEFSWRKMGKKVKKMERFISTCASLYQEMEELAELEQGFRRMQVSISCSSESDQSRVNLLEMQQRVLWQRQAVKRIRESSLWNRSYDYVVRLLARSLITIFERIKLVFGIDQPAANVGAAVDGDSKVLNHLPRSQSISALLQSSVHPSESNNLARFASGPLGRPSAANKSDFHYTNSAKSGPIHRNSVKSGPIYSTSGQLWSRTKRLGNGSGAFRGCITGGGGNRSPESFKPVGIVYPRSNGAVSGILKGSADGECLSYPSILNSNLCFFSSKCRLMLNPPPSTLGAAALALHFANLIIVIEKFVTCPHLIAPDARDDLYNMLPTSIRAALRIRLKSYSKNLTSDGYDAGLAAEWTAALGRILDWLAPLAHNMIRWQSERTFEQQHLVSKTNVLLLQTLYFANQGKTEAVITELLVGLNYICRFQGELNQKAILEAAGSIDFGDYLDVKG</sequence>
<evidence type="ECO:0000313" key="4">
    <source>
        <dbReference type="EMBL" id="RWR82388.1"/>
    </source>
</evidence>
<feature type="region of interest" description="Disordered" evidence="1">
    <location>
        <begin position="295"/>
        <end position="318"/>
    </location>
</feature>
<dbReference type="Pfam" id="PF11961">
    <property type="entry name" value="DUF3475"/>
    <property type="match status" value="1"/>
</dbReference>
<dbReference type="PANTHER" id="PTHR31371">
    <property type="entry name" value="BNAC09G50660D PROTEIN"/>
    <property type="match status" value="1"/>
</dbReference>
<dbReference type="PANTHER" id="PTHR31371:SF20">
    <property type="entry name" value="OS12G0146500 PROTEIN"/>
    <property type="match status" value="1"/>
</dbReference>
<evidence type="ECO:0000256" key="1">
    <source>
        <dbReference type="SAM" id="MobiDB-lite"/>
    </source>
</evidence>
<dbReference type="GO" id="GO:0045927">
    <property type="term" value="P:positive regulation of growth"/>
    <property type="evidence" value="ECO:0007669"/>
    <property type="project" value="InterPro"/>
</dbReference>
<dbReference type="Pfam" id="PF05003">
    <property type="entry name" value="DUF668"/>
    <property type="match status" value="1"/>
</dbReference>
<proteinExistence type="predicted"/>
<accession>A0A3S3N7T8</accession>
<keyword evidence="5" id="KW-1185">Reference proteome</keyword>
<reference evidence="4 5" key="1">
    <citation type="journal article" date="2019" name="Nat. Plants">
        <title>Stout camphor tree genome fills gaps in understanding of flowering plant genome evolution.</title>
        <authorList>
            <person name="Chaw S.M."/>
            <person name="Liu Y.C."/>
            <person name="Wu Y.W."/>
            <person name="Wang H.Y."/>
            <person name="Lin C.I."/>
            <person name="Wu C.S."/>
            <person name="Ke H.M."/>
            <person name="Chang L.Y."/>
            <person name="Hsu C.Y."/>
            <person name="Yang H.T."/>
            <person name="Sudianto E."/>
            <person name="Hsu M.H."/>
            <person name="Wu K.P."/>
            <person name="Wang L.N."/>
            <person name="Leebens-Mack J.H."/>
            <person name="Tsai I.J."/>
        </authorList>
    </citation>
    <scope>NUCLEOTIDE SEQUENCE [LARGE SCALE GENOMIC DNA]</scope>
    <source>
        <strain evidence="5">cv. Chaw 1501</strain>
        <tissue evidence="4">Young leaves</tissue>
    </source>
</reference>